<evidence type="ECO:0000256" key="9">
    <source>
        <dbReference type="ARBA" id="ARBA00045912"/>
    </source>
</evidence>
<dbReference type="STRING" id="4955.A0A1G4MKN7"/>
<name>A0A1G4MKN7_LACFM</name>
<dbReference type="OMA" id="WPGKLFG"/>
<dbReference type="OrthoDB" id="9979195at2759"/>
<feature type="transmembrane region" description="Helical" evidence="10">
    <location>
        <begin position="105"/>
        <end position="125"/>
    </location>
</feature>
<dbReference type="GO" id="GO:0006488">
    <property type="term" value="P:dolichol-linked oligosaccharide biosynthetic process"/>
    <property type="evidence" value="ECO:0007669"/>
    <property type="project" value="InterPro"/>
</dbReference>
<dbReference type="Proteomes" id="UP000190831">
    <property type="component" value="Chromosome H"/>
</dbReference>
<evidence type="ECO:0000256" key="4">
    <source>
        <dbReference type="ARBA" id="ARBA00022692"/>
    </source>
</evidence>
<evidence type="ECO:0000256" key="5">
    <source>
        <dbReference type="ARBA" id="ARBA00022824"/>
    </source>
</evidence>
<feature type="transmembrane region" description="Helical" evidence="10">
    <location>
        <begin position="137"/>
        <end position="155"/>
    </location>
</feature>
<comment type="function">
    <text evidence="9 10">Intramembrane glycolipid transporter that operates in the biosynthetic pathway of dolichol-linked oligosaccharides, the glycan precursors employed in protein asparagine (N)-glycosylation. The sequential addition of sugars to dolichol pyrophosphate produces dolichol-linked oligosaccharides containing fourteen sugars, including two GlcNAcs, nine mannoses and three glucoses. Once assembled, the oligosaccharide is transferred from the lipid to nascent proteins by oligosaccharyltransferases. The assembly of dolichol-linked oligosaccharides begins on the cytosolic side of the endoplasmic reticulum membrane and finishes in its lumen. RFT1 could mediate the translocation of the cytosolically oriented intermediate DolPP-GlcNAc2Man5, produced by ALG11, into the ER lumen where dolichol-linked oligosaccharides assembly continues. However, the intramembrane lipid transporter activity could not be confirmed in vitro.</text>
</comment>
<keyword evidence="4 10" id="KW-0812">Transmembrane</keyword>
<organism evidence="11 12">
    <name type="scientific">Lachancea fermentati</name>
    <name type="common">Zygosaccharomyces fermentati</name>
    <dbReference type="NCBI Taxonomy" id="4955"/>
    <lineage>
        <taxon>Eukaryota</taxon>
        <taxon>Fungi</taxon>
        <taxon>Dikarya</taxon>
        <taxon>Ascomycota</taxon>
        <taxon>Saccharomycotina</taxon>
        <taxon>Saccharomycetes</taxon>
        <taxon>Saccharomycetales</taxon>
        <taxon>Saccharomycetaceae</taxon>
        <taxon>Lachancea</taxon>
    </lineage>
</organism>
<evidence type="ECO:0000256" key="7">
    <source>
        <dbReference type="ARBA" id="ARBA00023136"/>
    </source>
</evidence>
<sequence>MEKNTGLGDDETILKKSTKGVTFLMFGQLFGKVLTFLLNNMLVRFLSPRVFGINAFLEFLVSTTLFFSREAVRLSTLRIKTPRATENENDTQDTHGPVLQMALNFAYIPLCIGIPLSLFLIGWQYSNLNDYFISLPYFRLSILMIWLSIIFELLSEPFFIVNQFLLNYKVRSQIESLSMISACAVNFAMVYLYESKINGSGATLHNVSKQEGIAILAFSVGKLAHSVTLLGCYYYDYLTKFAPTKQFTVIPSKIHISSGTTPFYLQSDILQHFKKVYFQLCFKHLLTEGDKLIINSMCTVEEQGIYSLLSNYGSLVTRLLFAPIEESLRLFLTRLLCVTSTKNLRLSMEVLINLTKFYLYLSLIIVIFGPTNSPFLLQFLIGSKWSSTSVLETIRIYCFYLPFLSMNGIFEAFFQSVATGEQILRHSYLMMVFSIVFLANCWIFISYYKMSLEGLILSNILNMGLRIAYCGWFINGFYKNLFAGSHNASFLVNFKNFRLISVISCVLIFFNWYLFGTVKNFRQFTFNLILATVLVIFILYKERKLIRSYIKREDTLDVKGV</sequence>
<evidence type="ECO:0000313" key="12">
    <source>
        <dbReference type="Proteomes" id="UP000190831"/>
    </source>
</evidence>
<feature type="transmembrane region" description="Helical" evidence="10">
    <location>
        <begin position="21"/>
        <end position="38"/>
    </location>
</feature>
<feature type="transmembrane region" description="Helical" evidence="10">
    <location>
        <begin position="357"/>
        <end position="382"/>
    </location>
</feature>
<evidence type="ECO:0000313" key="11">
    <source>
        <dbReference type="EMBL" id="SCW04355.1"/>
    </source>
</evidence>
<dbReference type="AlphaFoldDB" id="A0A1G4MKN7"/>
<feature type="transmembrane region" description="Helical" evidence="10">
    <location>
        <begin position="394"/>
        <end position="414"/>
    </location>
</feature>
<comment type="pathway">
    <text evidence="2">Protein modification; protein glycosylation.</text>
</comment>
<dbReference type="Pfam" id="PF04506">
    <property type="entry name" value="Rft-1"/>
    <property type="match status" value="1"/>
</dbReference>
<feature type="transmembrane region" description="Helical" evidence="10">
    <location>
        <begin position="50"/>
        <end position="68"/>
    </location>
</feature>
<accession>A0A1G4MKN7</accession>
<comment type="similarity">
    <text evidence="3 10">Belongs to the RFT1 family.</text>
</comment>
<dbReference type="PANTHER" id="PTHR13117">
    <property type="entry name" value="ENDOPLASMIC RETICULUM MULTISPAN TRANSMEMBRANE PROTEIN-RELATED"/>
    <property type="match status" value="1"/>
</dbReference>
<keyword evidence="5 10" id="KW-0256">Endoplasmic reticulum</keyword>
<feature type="transmembrane region" description="Helical" evidence="10">
    <location>
        <begin position="496"/>
        <end position="515"/>
    </location>
</feature>
<evidence type="ECO:0000256" key="10">
    <source>
        <dbReference type="RuleBase" id="RU365067"/>
    </source>
</evidence>
<feature type="transmembrane region" description="Helical" evidence="10">
    <location>
        <begin position="426"/>
        <end position="448"/>
    </location>
</feature>
<evidence type="ECO:0000256" key="1">
    <source>
        <dbReference type="ARBA" id="ARBA00004477"/>
    </source>
</evidence>
<dbReference type="GO" id="GO:0005789">
    <property type="term" value="C:endoplasmic reticulum membrane"/>
    <property type="evidence" value="ECO:0007669"/>
    <property type="project" value="UniProtKB-SubCell"/>
</dbReference>
<comment type="subcellular location">
    <subcellularLocation>
        <location evidence="1 10">Endoplasmic reticulum membrane</location>
        <topology evidence="1 10">Multi-pass membrane protein</topology>
    </subcellularLocation>
</comment>
<proteinExistence type="inferred from homology"/>
<protein>
    <recommendedName>
        <fullName evidence="8 10">Man(5)GlcNAc(2)-PP-dolichol translocation protein RFT1</fullName>
    </recommendedName>
</protein>
<keyword evidence="6 10" id="KW-1133">Transmembrane helix</keyword>
<keyword evidence="12" id="KW-1185">Reference proteome</keyword>
<dbReference type="EMBL" id="LT598491">
    <property type="protein sequence ID" value="SCW04355.1"/>
    <property type="molecule type" value="Genomic_DNA"/>
</dbReference>
<keyword evidence="7 10" id="KW-0472">Membrane</keyword>
<dbReference type="InterPro" id="IPR007594">
    <property type="entry name" value="RFT1"/>
</dbReference>
<evidence type="ECO:0000256" key="8">
    <source>
        <dbReference type="ARBA" id="ARBA00044793"/>
    </source>
</evidence>
<feature type="transmembrane region" description="Helical" evidence="10">
    <location>
        <begin position="176"/>
        <end position="193"/>
    </location>
</feature>
<feature type="transmembrane region" description="Helical" evidence="10">
    <location>
        <begin position="521"/>
        <end position="540"/>
    </location>
</feature>
<feature type="transmembrane region" description="Helical" evidence="10">
    <location>
        <begin position="213"/>
        <end position="235"/>
    </location>
</feature>
<feature type="transmembrane region" description="Helical" evidence="10">
    <location>
        <begin position="454"/>
        <end position="475"/>
    </location>
</feature>
<keyword evidence="10" id="KW-0813">Transport</keyword>
<gene>
    <name evidence="11" type="ORF">LAFE_0H11716G</name>
</gene>
<evidence type="ECO:0000256" key="6">
    <source>
        <dbReference type="ARBA" id="ARBA00022989"/>
    </source>
</evidence>
<evidence type="ECO:0000256" key="3">
    <source>
        <dbReference type="ARBA" id="ARBA00010288"/>
    </source>
</evidence>
<dbReference type="GO" id="GO:0034203">
    <property type="term" value="P:glycolipid translocation"/>
    <property type="evidence" value="ECO:0007669"/>
    <property type="project" value="TreeGrafter"/>
</dbReference>
<reference evidence="11 12" key="1">
    <citation type="submission" date="2016-03" db="EMBL/GenBank/DDBJ databases">
        <authorList>
            <person name="Devillers H."/>
        </authorList>
    </citation>
    <scope>NUCLEOTIDE SEQUENCE [LARGE SCALE GENOMIC DNA]</scope>
    <source>
        <strain evidence="11">CBS 6772</strain>
    </source>
</reference>
<evidence type="ECO:0000256" key="2">
    <source>
        <dbReference type="ARBA" id="ARBA00004922"/>
    </source>
</evidence>
<dbReference type="PANTHER" id="PTHR13117:SF5">
    <property type="entry name" value="PROTEIN RFT1 HOMOLOG"/>
    <property type="match status" value="1"/>
</dbReference>